<feature type="domain" description="M23ase beta-sheet core" evidence="2">
    <location>
        <begin position="403"/>
        <end position="490"/>
    </location>
</feature>
<feature type="signal peptide" evidence="1">
    <location>
        <begin position="1"/>
        <end position="28"/>
    </location>
</feature>
<dbReference type="Pfam" id="PF01551">
    <property type="entry name" value="Peptidase_M23"/>
    <property type="match status" value="1"/>
</dbReference>
<gene>
    <name evidence="3" type="ORF">A2363_05225</name>
</gene>
<protein>
    <recommendedName>
        <fullName evidence="2">M23ase beta-sheet core domain-containing protein</fullName>
    </recommendedName>
</protein>
<name>A0A1F6BG55_9BACT</name>
<feature type="chain" id="PRO_5009523085" description="M23ase beta-sheet core domain-containing protein" evidence="1">
    <location>
        <begin position="29"/>
        <end position="805"/>
    </location>
</feature>
<dbReference type="CDD" id="cd12797">
    <property type="entry name" value="M23_peptidase"/>
    <property type="match status" value="1"/>
</dbReference>
<dbReference type="STRING" id="1798401.A2363_05225"/>
<dbReference type="SUPFAM" id="SSF51261">
    <property type="entry name" value="Duplicated hybrid motif"/>
    <property type="match status" value="1"/>
</dbReference>
<evidence type="ECO:0000313" key="4">
    <source>
        <dbReference type="Proteomes" id="UP000176186"/>
    </source>
</evidence>
<dbReference type="EMBL" id="MFKE01000014">
    <property type="protein sequence ID" value="OGG35497.1"/>
    <property type="molecule type" value="Genomic_DNA"/>
</dbReference>
<organism evidence="3 4">
    <name type="scientific">Candidatus Gottesmanbacteria bacterium RIFOXYB1_FULL_47_11</name>
    <dbReference type="NCBI Taxonomy" id="1798401"/>
    <lineage>
        <taxon>Bacteria</taxon>
        <taxon>Candidatus Gottesmaniibacteriota</taxon>
    </lineage>
</organism>
<dbReference type="GO" id="GO:0004222">
    <property type="term" value="F:metalloendopeptidase activity"/>
    <property type="evidence" value="ECO:0007669"/>
    <property type="project" value="TreeGrafter"/>
</dbReference>
<dbReference type="InterPro" id="IPR050570">
    <property type="entry name" value="Cell_wall_metabolism_enzyme"/>
</dbReference>
<accession>A0A1F6BG55</accession>
<reference evidence="3 4" key="1">
    <citation type="journal article" date="2016" name="Nat. Commun.">
        <title>Thousands of microbial genomes shed light on interconnected biogeochemical processes in an aquifer system.</title>
        <authorList>
            <person name="Anantharaman K."/>
            <person name="Brown C.T."/>
            <person name="Hug L.A."/>
            <person name="Sharon I."/>
            <person name="Castelle C.J."/>
            <person name="Probst A.J."/>
            <person name="Thomas B.C."/>
            <person name="Singh A."/>
            <person name="Wilkins M.J."/>
            <person name="Karaoz U."/>
            <person name="Brodie E.L."/>
            <person name="Williams K.H."/>
            <person name="Hubbard S.S."/>
            <person name="Banfield J.F."/>
        </authorList>
    </citation>
    <scope>NUCLEOTIDE SEQUENCE [LARGE SCALE GENOMIC DNA]</scope>
</reference>
<evidence type="ECO:0000259" key="2">
    <source>
        <dbReference type="Pfam" id="PF01551"/>
    </source>
</evidence>
<dbReference type="InterPro" id="IPR016047">
    <property type="entry name" value="M23ase_b-sheet_dom"/>
</dbReference>
<comment type="caution">
    <text evidence="3">The sequence shown here is derived from an EMBL/GenBank/DDBJ whole genome shotgun (WGS) entry which is preliminary data.</text>
</comment>
<dbReference type="PANTHER" id="PTHR21666:SF270">
    <property type="entry name" value="MUREIN HYDROLASE ACTIVATOR ENVC"/>
    <property type="match status" value="1"/>
</dbReference>
<dbReference type="PANTHER" id="PTHR21666">
    <property type="entry name" value="PEPTIDASE-RELATED"/>
    <property type="match status" value="1"/>
</dbReference>
<dbReference type="InterPro" id="IPR011055">
    <property type="entry name" value="Dup_hybrid_motif"/>
</dbReference>
<evidence type="ECO:0000256" key="1">
    <source>
        <dbReference type="SAM" id="SignalP"/>
    </source>
</evidence>
<dbReference type="Gene3D" id="2.70.70.10">
    <property type="entry name" value="Glucose Permease (Domain IIA)"/>
    <property type="match status" value="1"/>
</dbReference>
<dbReference type="AlphaFoldDB" id="A0A1F6BG55"/>
<proteinExistence type="predicted"/>
<dbReference type="Proteomes" id="UP000176186">
    <property type="component" value="Unassembled WGS sequence"/>
</dbReference>
<sequence length="805" mass="86036">MKKTSLRWLSLILVMNLMFWNMASVAFAQELATPSAAEATPSGRGESTPSAVLLPDLLEATPSATYFSLSTPSATPETIAPTITEPPVPAVSAGIRYPMQVRTLSRRMYRGSDNVDVVIENFDKAQSSVTVMGPHGQINKVRYFEDTTGSLTILALVPGIEFVPGKYTVRVESKGTIISTQDFYWGVLAINTNKSMFLPGETADLSMAVLNDTGDIVCNAQVRLSITDPAGTVMNLSTDDGTIMATSDCGNKEMIVTPDYSARYTTTTDGIYTMDLTATTANGTYSVSDSFEVRDFVPFDVERTSATRIYPPNFYPMTIKVKANTDFTGEIEETVPASFTVRQGEGVTPYGAVIVDSPPLDPTAYFVHLEYPFTGKYPVELGFGEALTDPLLQEQYKTFGLVGHDGTDFGLPEGTAVFAADAGTVILAGDGVYGTTIVVQHSWGRSYYGHLSSVGVEVGDKVEAGGEIGKSGQTGLTTGPHLHFGIKLKTADMQNGYYGKTDPMPFVTGNATVSDSSVKHITWHVSVKSGDEFTIGYQYQAPNVSPQFYLAGPLTFRRASGVPYIQTPEASGSANPCVLGIATQSGLLDFSLQSSTPSASISVGVSLLFSEIRQWQIAADATDTLYADSDISTTSWTSGTCSTNLWDCINEGTASPNDSDYLKTAKGSGTFSYIHTATDSPSDVQTVTQIDVSVRGYYTVAASTVTVYYSTDGSDPSIPVGVPISLPVTSPSTQTVTAASLSLTKTQIDALRVKFVATVGKNGYVWVQASQYDLTYTPTASGPTTDQQMRHGKWFSGGAEAAFTF</sequence>
<keyword evidence="1" id="KW-0732">Signal</keyword>
<evidence type="ECO:0000313" key="3">
    <source>
        <dbReference type="EMBL" id="OGG35497.1"/>
    </source>
</evidence>